<dbReference type="SUPFAM" id="SSF52540">
    <property type="entry name" value="P-loop containing nucleoside triphosphate hydrolases"/>
    <property type="match status" value="1"/>
</dbReference>
<keyword evidence="4" id="KW-1003">Cell membrane</keyword>
<dbReference type="Gene3D" id="3.40.50.300">
    <property type="entry name" value="P-loop containing nucleotide triphosphate hydrolases"/>
    <property type="match status" value="1"/>
</dbReference>
<dbReference type="InterPro" id="IPR003593">
    <property type="entry name" value="AAA+_ATPase"/>
</dbReference>
<dbReference type="Pfam" id="PF00005">
    <property type="entry name" value="ABC_tran"/>
    <property type="match status" value="1"/>
</dbReference>
<dbReference type="CDD" id="cd03225">
    <property type="entry name" value="ABC_cobalt_CbiO_domain1"/>
    <property type="match status" value="1"/>
</dbReference>
<dbReference type="SMART" id="SM00382">
    <property type="entry name" value="AAA"/>
    <property type="match status" value="1"/>
</dbReference>
<evidence type="ECO:0000256" key="3">
    <source>
        <dbReference type="ARBA" id="ARBA00022448"/>
    </source>
</evidence>
<dbReference type="EMBL" id="CP007711">
    <property type="protein sequence ID" value="AIV03712.1"/>
    <property type="molecule type" value="Genomic_DNA"/>
</dbReference>
<reference evidence="10 11" key="1">
    <citation type="journal article" date="2014" name="PLoS ONE">
        <title>An emerging Mycoplasma associated with trichomoniasis, vaginal infection and disease.</title>
        <authorList>
            <consortium name="Vaginal Microbiome Consortium"/>
            <person name="Fettweis J.M."/>
            <person name="Serrano M.G."/>
            <person name="Huang B."/>
            <person name="Brooks J.P."/>
            <person name="Glascock A.L."/>
            <person name="Sheth N.U."/>
            <person name="Strauss J.F.III."/>
            <person name="Jefferson K.K."/>
            <person name="Buck G.A."/>
        </authorList>
    </citation>
    <scope>NUCLEOTIDE SEQUENCE [LARGE SCALE GENOMIC DNA]</scope>
    <source>
        <strain evidence="10 11">VCU_M1</strain>
    </source>
</reference>
<keyword evidence="3" id="KW-0813">Transport</keyword>
<gene>
    <name evidence="10" type="ORF">MGM1_3400</name>
</gene>
<dbReference type="HOGENOM" id="CLU_000604_1_22_14"/>
<dbReference type="PROSITE" id="PS50893">
    <property type="entry name" value="ABC_TRANSPORTER_2"/>
    <property type="match status" value="1"/>
</dbReference>
<evidence type="ECO:0000256" key="1">
    <source>
        <dbReference type="ARBA" id="ARBA00004202"/>
    </source>
</evidence>
<comment type="subcellular location">
    <subcellularLocation>
        <location evidence="1">Cell membrane</location>
        <topology evidence="1">Peripheral membrane protein</topology>
    </subcellularLocation>
</comment>
<dbReference type="InterPro" id="IPR050095">
    <property type="entry name" value="ECF_ABC_transporter_ATP-bd"/>
</dbReference>
<sequence length="304" mass="34463">MMDKKEALAFKLDPSLAIHIDELKIIFNENTQDEVLVLNPLTISFPKNQIYFIVGDSGTGKTTLINHFNGLLKSKHGNIFIEDNKIIGKKFLISKFKKLRKSVGMVFQFPEYQLFKDTVLKDVIFGPINLGVKKNRANELAQKYLQLLGIPTNLFNRSPFNLSGGQKRRVAIAGILAIEPNIVVFDEPTAGLDPVGIEETLKIISDLKNEGKTVFVITHEMDIVLRLADKVMVLGNCGILKFDTPYNVFLDEDVMKKTSLKKPKIISLIDKLVERDIKFKKLYEMKPRTVDQLAQCINEVKNKK</sequence>
<dbReference type="GO" id="GO:0043190">
    <property type="term" value="C:ATP-binding cassette (ABC) transporter complex"/>
    <property type="evidence" value="ECO:0007669"/>
    <property type="project" value="TreeGrafter"/>
</dbReference>
<dbReference type="FunFam" id="3.40.50.300:FF:000224">
    <property type="entry name" value="Energy-coupling factor transporter ATP-binding protein EcfA"/>
    <property type="match status" value="1"/>
</dbReference>
<keyword evidence="11" id="KW-1185">Reference proteome</keyword>
<dbReference type="InterPro" id="IPR017871">
    <property type="entry name" value="ABC_transporter-like_CS"/>
</dbReference>
<dbReference type="Proteomes" id="UP000030066">
    <property type="component" value="Chromosome"/>
</dbReference>
<evidence type="ECO:0000313" key="11">
    <source>
        <dbReference type="Proteomes" id="UP000030066"/>
    </source>
</evidence>
<dbReference type="PROSITE" id="PS00211">
    <property type="entry name" value="ABC_TRANSPORTER_1"/>
    <property type="match status" value="1"/>
</dbReference>
<evidence type="ECO:0000256" key="5">
    <source>
        <dbReference type="ARBA" id="ARBA00022741"/>
    </source>
</evidence>
<dbReference type="InterPro" id="IPR027417">
    <property type="entry name" value="P-loop_NTPase"/>
</dbReference>
<dbReference type="GO" id="GO:0005524">
    <property type="term" value="F:ATP binding"/>
    <property type="evidence" value="ECO:0007669"/>
    <property type="project" value="UniProtKB-KW"/>
</dbReference>
<evidence type="ECO:0000256" key="4">
    <source>
        <dbReference type="ARBA" id="ARBA00022475"/>
    </source>
</evidence>
<feature type="domain" description="ABC transporter" evidence="9">
    <location>
        <begin position="18"/>
        <end position="261"/>
    </location>
</feature>
<proteinExistence type="inferred from homology"/>
<dbReference type="PANTHER" id="PTHR43553">
    <property type="entry name" value="HEAVY METAL TRANSPORTER"/>
    <property type="match status" value="1"/>
</dbReference>
<dbReference type="GO" id="GO:0042626">
    <property type="term" value="F:ATPase-coupled transmembrane transporter activity"/>
    <property type="evidence" value="ECO:0007669"/>
    <property type="project" value="TreeGrafter"/>
</dbReference>
<evidence type="ECO:0000256" key="7">
    <source>
        <dbReference type="ARBA" id="ARBA00022967"/>
    </source>
</evidence>
<dbReference type="InterPro" id="IPR015856">
    <property type="entry name" value="ABC_transpr_CbiO/EcfA_su"/>
</dbReference>
<organism evidence="10 11">
    <name type="scientific">Candidatus Malacoplasma girerdii</name>
    <dbReference type="NCBI Taxonomy" id="1318617"/>
    <lineage>
        <taxon>Bacteria</taxon>
        <taxon>Bacillati</taxon>
        <taxon>Mycoplasmatota</taxon>
        <taxon>Mycoplasmoidales</taxon>
        <taxon>Mycoplasmoidaceae</taxon>
        <taxon>Malacoplasma</taxon>
    </lineage>
</organism>
<accession>A0A097ST13</accession>
<dbReference type="STRING" id="1318617.MGM1_3400"/>
<dbReference type="PANTHER" id="PTHR43553:SF27">
    <property type="entry name" value="ENERGY-COUPLING FACTOR TRANSPORTER ATP-BINDING PROTEIN ECFA2"/>
    <property type="match status" value="1"/>
</dbReference>
<dbReference type="AlphaFoldDB" id="A0A097ST13"/>
<evidence type="ECO:0000313" key="10">
    <source>
        <dbReference type="EMBL" id="AIV03712.1"/>
    </source>
</evidence>
<dbReference type="GO" id="GO:0016887">
    <property type="term" value="F:ATP hydrolysis activity"/>
    <property type="evidence" value="ECO:0007669"/>
    <property type="project" value="InterPro"/>
</dbReference>
<evidence type="ECO:0000256" key="8">
    <source>
        <dbReference type="ARBA" id="ARBA00023136"/>
    </source>
</evidence>
<keyword evidence="5" id="KW-0547">Nucleotide-binding</keyword>
<evidence type="ECO:0000256" key="6">
    <source>
        <dbReference type="ARBA" id="ARBA00022840"/>
    </source>
</evidence>
<evidence type="ECO:0000259" key="9">
    <source>
        <dbReference type="PROSITE" id="PS50893"/>
    </source>
</evidence>
<evidence type="ECO:0000256" key="2">
    <source>
        <dbReference type="ARBA" id="ARBA00005417"/>
    </source>
</evidence>
<comment type="similarity">
    <text evidence="2">Belongs to the ABC transporter superfamily.</text>
</comment>
<dbReference type="KEGG" id="mgj:MGM1_3400"/>
<keyword evidence="8" id="KW-0472">Membrane</keyword>
<dbReference type="eggNOG" id="COG1122">
    <property type="taxonomic scope" value="Bacteria"/>
</dbReference>
<keyword evidence="6" id="KW-0067">ATP-binding</keyword>
<name>A0A097ST13_9BACT</name>
<dbReference type="InterPro" id="IPR003439">
    <property type="entry name" value="ABC_transporter-like_ATP-bd"/>
</dbReference>
<protein>
    <submittedName>
        <fullName evidence="10">ABC-type cobalt transport system ATPase</fullName>
    </submittedName>
</protein>
<keyword evidence="7" id="KW-1278">Translocase</keyword>